<evidence type="ECO:0000313" key="2">
    <source>
        <dbReference type="EMBL" id="OGY94158.1"/>
    </source>
</evidence>
<dbReference type="SUPFAM" id="SSF53335">
    <property type="entry name" value="S-adenosyl-L-methionine-dependent methyltransferases"/>
    <property type="match status" value="1"/>
</dbReference>
<dbReference type="InterPro" id="IPR013216">
    <property type="entry name" value="Methyltransf_11"/>
</dbReference>
<evidence type="ECO:0000313" key="3">
    <source>
        <dbReference type="Proteomes" id="UP000177626"/>
    </source>
</evidence>
<dbReference type="PANTHER" id="PTHR43861">
    <property type="entry name" value="TRANS-ACONITATE 2-METHYLTRANSFERASE-RELATED"/>
    <property type="match status" value="1"/>
</dbReference>
<organism evidence="2 3">
    <name type="scientific">Candidatus Komeilibacteria bacterium RIFOXYC1_FULL_37_11</name>
    <dbReference type="NCBI Taxonomy" id="1798555"/>
    <lineage>
        <taxon>Bacteria</taxon>
        <taxon>Candidatus Komeiliibacteriota</taxon>
    </lineage>
</organism>
<dbReference type="AlphaFoldDB" id="A0A1G2BYH5"/>
<sequence>MDQQTINTYNRMSQEYDDETADFWERFPRTFLDKFIKLSGNKILDVGSGPGRDGLILQQAGKNVVCVDASAAMVKLSSDRGLNSIVASFDNLPFENNSFDGVWSYTALLHIPKKSIDTPLQEIFRIIKPSGIFALGLIEGDTEGYKESSEVTMPRWFSFYQKDEVENLCQKHGFELVYFETFKPGSKPYLNFIFRKI</sequence>
<dbReference type="Gene3D" id="3.40.50.150">
    <property type="entry name" value="Vaccinia Virus protein VP39"/>
    <property type="match status" value="1"/>
</dbReference>
<proteinExistence type="predicted"/>
<evidence type="ECO:0000259" key="1">
    <source>
        <dbReference type="Pfam" id="PF08241"/>
    </source>
</evidence>
<name>A0A1G2BYH5_9BACT</name>
<comment type="caution">
    <text evidence="2">The sequence shown here is derived from an EMBL/GenBank/DDBJ whole genome shotgun (WGS) entry which is preliminary data.</text>
</comment>
<dbReference type="EMBL" id="MHKQ01000011">
    <property type="protein sequence ID" value="OGY94158.1"/>
    <property type="molecule type" value="Genomic_DNA"/>
</dbReference>
<protein>
    <recommendedName>
        <fullName evidence="1">Methyltransferase type 11 domain-containing protein</fullName>
    </recommendedName>
</protein>
<dbReference type="InterPro" id="IPR029063">
    <property type="entry name" value="SAM-dependent_MTases_sf"/>
</dbReference>
<gene>
    <name evidence="2" type="ORF">A2406_01620</name>
</gene>
<feature type="domain" description="Methyltransferase type 11" evidence="1">
    <location>
        <begin position="44"/>
        <end position="134"/>
    </location>
</feature>
<dbReference type="CDD" id="cd02440">
    <property type="entry name" value="AdoMet_MTases"/>
    <property type="match status" value="1"/>
</dbReference>
<dbReference type="Proteomes" id="UP000177626">
    <property type="component" value="Unassembled WGS sequence"/>
</dbReference>
<reference evidence="2 3" key="1">
    <citation type="journal article" date="2016" name="Nat. Commun.">
        <title>Thousands of microbial genomes shed light on interconnected biogeochemical processes in an aquifer system.</title>
        <authorList>
            <person name="Anantharaman K."/>
            <person name="Brown C.T."/>
            <person name="Hug L.A."/>
            <person name="Sharon I."/>
            <person name="Castelle C.J."/>
            <person name="Probst A.J."/>
            <person name="Thomas B.C."/>
            <person name="Singh A."/>
            <person name="Wilkins M.J."/>
            <person name="Karaoz U."/>
            <person name="Brodie E.L."/>
            <person name="Williams K.H."/>
            <person name="Hubbard S.S."/>
            <person name="Banfield J.F."/>
        </authorList>
    </citation>
    <scope>NUCLEOTIDE SEQUENCE [LARGE SCALE GENOMIC DNA]</scope>
</reference>
<dbReference type="Pfam" id="PF08241">
    <property type="entry name" value="Methyltransf_11"/>
    <property type="match status" value="1"/>
</dbReference>
<accession>A0A1G2BYH5</accession>
<dbReference type="PANTHER" id="PTHR43861:SF1">
    <property type="entry name" value="TRANS-ACONITATE 2-METHYLTRANSFERASE"/>
    <property type="match status" value="1"/>
</dbReference>
<dbReference type="GO" id="GO:0008757">
    <property type="term" value="F:S-adenosylmethionine-dependent methyltransferase activity"/>
    <property type="evidence" value="ECO:0007669"/>
    <property type="project" value="InterPro"/>
</dbReference>